<comment type="caution">
    <text evidence="1">The sequence shown here is derived from an EMBL/GenBank/DDBJ whole genome shotgun (WGS) entry which is preliminary data.</text>
</comment>
<proteinExistence type="predicted"/>
<evidence type="ECO:0000313" key="1">
    <source>
        <dbReference type="EMBL" id="MCI80768.1"/>
    </source>
</evidence>
<feature type="non-terminal residue" evidence="1">
    <location>
        <position position="74"/>
    </location>
</feature>
<dbReference type="Proteomes" id="UP000265520">
    <property type="component" value="Unassembled WGS sequence"/>
</dbReference>
<evidence type="ECO:0008006" key="3">
    <source>
        <dbReference type="Google" id="ProtNLM"/>
    </source>
</evidence>
<dbReference type="AlphaFoldDB" id="A0A392UXP5"/>
<organism evidence="1 2">
    <name type="scientific">Trifolium medium</name>
    <dbReference type="NCBI Taxonomy" id="97028"/>
    <lineage>
        <taxon>Eukaryota</taxon>
        <taxon>Viridiplantae</taxon>
        <taxon>Streptophyta</taxon>
        <taxon>Embryophyta</taxon>
        <taxon>Tracheophyta</taxon>
        <taxon>Spermatophyta</taxon>
        <taxon>Magnoliopsida</taxon>
        <taxon>eudicotyledons</taxon>
        <taxon>Gunneridae</taxon>
        <taxon>Pentapetalae</taxon>
        <taxon>rosids</taxon>
        <taxon>fabids</taxon>
        <taxon>Fabales</taxon>
        <taxon>Fabaceae</taxon>
        <taxon>Papilionoideae</taxon>
        <taxon>50 kb inversion clade</taxon>
        <taxon>NPAAA clade</taxon>
        <taxon>Hologalegina</taxon>
        <taxon>IRL clade</taxon>
        <taxon>Trifolieae</taxon>
        <taxon>Trifolium</taxon>
    </lineage>
</organism>
<evidence type="ECO:0000313" key="2">
    <source>
        <dbReference type="Proteomes" id="UP000265520"/>
    </source>
</evidence>
<feature type="non-terminal residue" evidence="1">
    <location>
        <position position="1"/>
    </location>
</feature>
<protein>
    <recommendedName>
        <fullName evidence="3">Chromo domain-containing protein</fullName>
    </recommendedName>
</protein>
<dbReference type="EMBL" id="LXQA011002802">
    <property type="protein sequence ID" value="MCI80768.1"/>
    <property type="molecule type" value="Genomic_DNA"/>
</dbReference>
<sequence>HPVFHISVLKPFRGTDAPPHCDLPAESLNNQPVDVPAAVLDQRTILVQGNPCRQVLIQWHGQPADEASWEDLIA</sequence>
<keyword evidence="2" id="KW-1185">Reference proteome</keyword>
<dbReference type="InterPro" id="IPR016197">
    <property type="entry name" value="Chromo-like_dom_sf"/>
</dbReference>
<reference evidence="1 2" key="1">
    <citation type="journal article" date="2018" name="Front. Plant Sci.">
        <title>Red Clover (Trifolium pratense) and Zigzag Clover (T. medium) - A Picture of Genomic Similarities and Differences.</title>
        <authorList>
            <person name="Dluhosova J."/>
            <person name="Istvanek J."/>
            <person name="Nedelnik J."/>
            <person name="Repkova J."/>
        </authorList>
    </citation>
    <scope>NUCLEOTIDE SEQUENCE [LARGE SCALE GENOMIC DNA]</scope>
    <source>
        <strain evidence="2">cv. 10/8</strain>
        <tissue evidence="1">Leaf</tissue>
    </source>
</reference>
<name>A0A392UXP5_9FABA</name>
<dbReference type="SUPFAM" id="SSF54160">
    <property type="entry name" value="Chromo domain-like"/>
    <property type="match status" value="1"/>
</dbReference>
<accession>A0A392UXP5</accession>